<name>A0A3P7J3M8_STRVU</name>
<sequence>MPPIRQPPAYQQLVEQGRIHRSRLGKGFLLIVIDFYAVIWDY</sequence>
<reference evidence="1 2" key="1">
    <citation type="submission" date="2018-11" db="EMBL/GenBank/DDBJ databases">
        <authorList>
            <consortium name="Pathogen Informatics"/>
        </authorList>
    </citation>
    <scope>NUCLEOTIDE SEQUENCE [LARGE SCALE GENOMIC DNA]</scope>
</reference>
<dbReference type="AlphaFoldDB" id="A0A3P7J3M8"/>
<dbReference type="EMBL" id="UYYB01107240">
    <property type="protein sequence ID" value="VDM80060.1"/>
    <property type="molecule type" value="Genomic_DNA"/>
</dbReference>
<keyword evidence="2" id="KW-1185">Reference proteome</keyword>
<proteinExistence type="predicted"/>
<organism evidence="1 2">
    <name type="scientific">Strongylus vulgaris</name>
    <name type="common">Blood worm</name>
    <dbReference type="NCBI Taxonomy" id="40348"/>
    <lineage>
        <taxon>Eukaryota</taxon>
        <taxon>Metazoa</taxon>
        <taxon>Ecdysozoa</taxon>
        <taxon>Nematoda</taxon>
        <taxon>Chromadorea</taxon>
        <taxon>Rhabditida</taxon>
        <taxon>Rhabditina</taxon>
        <taxon>Rhabditomorpha</taxon>
        <taxon>Strongyloidea</taxon>
        <taxon>Strongylidae</taxon>
        <taxon>Strongylus</taxon>
    </lineage>
</organism>
<dbReference type="OrthoDB" id="10267155at2759"/>
<evidence type="ECO:0000313" key="2">
    <source>
        <dbReference type="Proteomes" id="UP000270094"/>
    </source>
</evidence>
<protein>
    <submittedName>
        <fullName evidence="1">Uncharacterized protein</fullName>
    </submittedName>
</protein>
<gene>
    <name evidence="1" type="ORF">SVUK_LOCUS15058</name>
</gene>
<evidence type="ECO:0000313" key="1">
    <source>
        <dbReference type="EMBL" id="VDM80060.1"/>
    </source>
</evidence>
<dbReference type="Proteomes" id="UP000270094">
    <property type="component" value="Unassembled WGS sequence"/>
</dbReference>
<accession>A0A3P7J3M8</accession>